<dbReference type="Proteomes" id="UP001174694">
    <property type="component" value="Unassembled WGS sequence"/>
</dbReference>
<dbReference type="AlphaFoldDB" id="A0AA38VVV5"/>
<accession>A0AA38VVV5</accession>
<evidence type="ECO:0000313" key="2">
    <source>
        <dbReference type="EMBL" id="KAJ9149883.1"/>
    </source>
</evidence>
<comment type="caution">
    <text evidence="2">The sequence shown here is derived from an EMBL/GenBank/DDBJ whole genome shotgun (WGS) entry which is preliminary data.</text>
</comment>
<keyword evidence="3" id="KW-1185">Reference proteome</keyword>
<feature type="region of interest" description="Disordered" evidence="1">
    <location>
        <begin position="237"/>
        <end position="262"/>
    </location>
</feature>
<dbReference type="InterPro" id="IPR036770">
    <property type="entry name" value="Ankyrin_rpt-contain_sf"/>
</dbReference>
<proteinExistence type="predicted"/>
<dbReference type="Gene3D" id="1.25.40.20">
    <property type="entry name" value="Ankyrin repeat-containing domain"/>
    <property type="match status" value="2"/>
</dbReference>
<name>A0AA38VVV5_9PEZI</name>
<dbReference type="SUPFAM" id="SSF48403">
    <property type="entry name" value="Ankyrin repeat"/>
    <property type="match status" value="1"/>
</dbReference>
<organism evidence="2 3">
    <name type="scientific">Pleurostoma richardsiae</name>
    <dbReference type="NCBI Taxonomy" id="41990"/>
    <lineage>
        <taxon>Eukaryota</taxon>
        <taxon>Fungi</taxon>
        <taxon>Dikarya</taxon>
        <taxon>Ascomycota</taxon>
        <taxon>Pezizomycotina</taxon>
        <taxon>Sordariomycetes</taxon>
        <taxon>Sordariomycetidae</taxon>
        <taxon>Calosphaeriales</taxon>
        <taxon>Pleurostomataceae</taxon>
        <taxon>Pleurostoma</taxon>
    </lineage>
</organism>
<evidence type="ECO:0000256" key="1">
    <source>
        <dbReference type="SAM" id="MobiDB-lite"/>
    </source>
</evidence>
<evidence type="ECO:0000313" key="3">
    <source>
        <dbReference type="Proteomes" id="UP001174694"/>
    </source>
</evidence>
<reference evidence="2" key="1">
    <citation type="submission" date="2022-07" db="EMBL/GenBank/DDBJ databases">
        <title>Fungi with potential for degradation of polypropylene.</title>
        <authorList>
            <person name="Gostincar C."/>
        </authorList>
    </citation>
    <scope>NUCLEOTIDE SEQUENCE</scope>
    <source>
        <strain evidence="2">EXF-13308</strain>
    </source>
</reference>
<gene>
    <name evidence="2" type="ORF">NKR23_g4154</name>
</gene>
<dbReference type="EMBL" id="JANBVO010000009">
    <property type="protein sequence ID" value="KAJ9149883.1"/>
    <property type="molecule type" value="Genomic_DNA"/>
</dbReference>
<protein>
    <submittedName>
        <fullName evidence="2">Uncharacterized protein</fullName>
    </submittedName>
</protein>
<sequence>MEVVGLVAGVVALGQLGQMLVDGCQKLIMLRDSLIDAPHEVDRLYQAMLRLQLITTEIRSLGPDVENLWTTSNLSLLWADQVRSMQTDISAVNCILSRLQASFNRVGHDRSRGLRARLQKVFAENKLDRYETSLLAHQKTFMFFLSVLNERRHRITTAEQRKQTKTLTTILDILRQAPHHAEATTSSTAIVISMEQNPRPYDTVAHLIHSQLTRTKAFTPKDLYAKALVQTALEQPQNISVSGAPEESSSSKDESPGAGTRPRRFSVHCRIFEFRLPIGTIYGTKVQKHRSVQDLAGENEESQWLLTLFIHPLPTVFKTVYQLLFKRSSNGSFVFRPKTHHFNADPDLRRALDQGDLDSVCRLFSAGRARVGDLVAPWGNTLLHGELISQRMFPLASLMIRHGADTSFSGGHEAQSACHLIFKAINGLDFLSDFVSICFDLDAYTSFGEEGSVDFWLISAIARGLPSFQTRLIAETRALRTPDSISSCQRPRVDNILELGGDAQVAWVSSAPATLRTLLLRTLCAHGTLAMARPFIDAGRLGLIDLNETDPEDEWSSSYARCAARTGNFEVMLALLDAGASPDQEAARWLSTNVVTSVLDEVLRRWNSIRRGLPVSGHQCAAASADSEFWVLPRLLRYVDSPRQCPNALMGAMWDMDRPPHLRLLLGLGWGRRDGQPARSSYLRRTGSEVLEAVKHNRAYLPMLLGHGLALEAEDALGCTALLWAVDAANTGAVRHLLAAGAVAARRAGYGVSPLELAASNVGADHPREQQRAWYWYAVGIGKAATVSEEQDREVYELLVQAAGNEKKLPLADCESS</sequence>